<protein>
    <submittedName>
        <fullName evidence="3">Uncharacterized protein</fullName>
    </submittedName>
</protein>
<dbReference type="STRING" id="1045775.SAMN05216378_4694"/>
<evidence type="ECO:0000313" key="3">
    <source>
        <dbReference type="EMBL" id="SFF00383.1"/>
    </source>
</evidence>
<organism evidence="3 4">
    <name type="scientific">Paenibacillus catalpae</name>
    <dbReference type="NCBI Taxonomy" id="1045775"/>
    <lineage>
        <taxon>Bacteria</taxon>
        <taxon>Bacillati</taxon>
        <taxon>Bacillota</taxon>
        <taxon>Bacilli</taxon>
        <taxon>Bacillales</taxon>
        <taxon>Paenibacillaceae</taxon>
        <taxon>Paenibacillus</taxon>
    </lineage>
</organism>
<evidence type="ECO:0000256" key="1">
    <source>
        <dbReference type="SAM" id="MobiDB-lite"/>
    </source>
</evidence>
<accession>A0A1I2F5X3</accession>
<dbReference type="RefSeq" id="WP_091188849.1">
    <property type="nucleotide sequence ID" value="NZ_FOMT01000005.1"/>
</dbReference>
<feature type="compositionally biased region" description="Low complexity" evidence="1">
    <location>
        <begin position="130"/>
        <end position="150"/>
    </location>
</feature>
<keyword evidence="4" id="KW-1185">Reference proteome</keyword>
<dbReference type="EMBL" id="FOMT01000005">
    <property type="protein sequence ID" value="SFF00383.1"/>
    <property type="molecule type" value="Genomic_DNA"/>
</dbReference>
<dbReference type="AlphaFoldDB" id="A0A1I2F5X3"/>
<proteinExistence type="predicted"/>
<evidence type="ECO:0000313" key="4">
    <source>
        <dbReference type="Proteomes" id="UP000198855"/>
    </source>
</evidence>
<dbReference type="Proteomes" id="UP000198855">
    <property type="component" value="Unassembled WGS sequence"/>
</dbReference>
<feature type="region of interest" description="Disordered" evidence="1">
    <location>
        <begin position="31"/>
        <end position="155"/>
    </location>
</feature>
<sequence length="178" mass="19294">MKLISFLLENIYWVIVVGGVLFSMFGRSGAKRRTNRMPSFGGGNEPNKPVARQEWEEEDEEDDSSRPYPAQRAARPEPVPSMSPYQPQKPIMTGSSLQGEGVGSGEGNSSPTLERAIQAAPSRPAEPPRARLAAAKPQSAAAAESRAELATPKADELRKAIVWAEILGPPRSKRPFGK</sequence>
<name>A0A1I2F5X3_9BACL</name>
<keyword evidence="2" id="KW-0812">Transmembrane</keyword>
<dbReference type="OrthoDB" id="1798639at2"/>
<gene>
    <name evidence="3" type="ORF">SAMN05216378_4694</name>
</gene>
<keyword evidence="2" id="KW-0472">Membrane</keyword>
<reference evidence="4" key="1">
    <citation type="submission" date="2016-10" db="EMBL/GenBank/DDBJ databases">
        <authorList>
            <person name="Varghese N."/>
            <person name="Submissions S."/>
        </authorList>
    </citation>
    <scope>NUCLEOTIDE SEQUENCE [LARGE SCALE GENOMIC DNA]</scope>
    <source>
        <strain evidence="4">CGMCC 1.10784</strain>
    </source>
</reference>
<keyword evidence="2" id="KW-1133">Transmembrane helix</keyword>
<evidence type="ECO:0000256" key="2">
    <source>
        <dbReference type="SAM" id="Phobius"/>
    </source>
</evidence>
<feature type="transmembrane region" description="Helical" evidence="2">
    <location>
        <begin position="12"/>
        <end position="30"/>
    </location>
</feature>